<dbReference type="Proteomes" id="UP001432216">
    <property type="component" value="Chromosome 5"/>
</dbReference>
<gene>
    <name evidence="2" type="ORF">IAS62_003658</name>
</gene>
<dbReference type="GeneID" id="89990430"/>
<feature type="compositionally biased region" description="Low complexity" evidence="1">
    <location>
        <begin position="373"/>
        <end position="384"/>
    </location>
</feature>
<feature type="region of interest" description="Disordered" evidence="1">
    <location>
        <begin position="1"/>
        <end position="60"/>
    </location>
</feature>
<evidence type="ECO:0000256" key="1">
    <source>
        <dbReference type="SAM" id="MobiDB-lite"/>
    </source>
</evidence>
<feature type="region of interest" description="Disordered" evidence="1">
    <location>
        <begin position="262"/>
        <end position="488"/>
    </location>
</feature>
<feature type="compositionally biased region" description="Low complexity" evidence="1">
    <location>
        <begin position="274"/>
        <end position="299"/>
    </location>
</feature>
<feature type="compositionally biased region" description="Basic and acidic residues" evidence="1">
    <location>
        <begin position="9"/>
        <end position="27"/>
    </location>
</feature>
<evidence type="ECO:0000313" key="2">
    <source>
        <dbReference type="EMBL" id="WVO22328.1"/>
    </source>
</evidence>
<dbReference type="EMBL" id="CP143810">
    <property type="protein sequence ID" value="WVO22328.1"/>
    <property type="molecule type" value="Genomic_DNA"/>
</dbReference>
<feature type="compositionally biased region" description="Basic and acidic residues" evidence="1">
    <location>
        <begin position="306"/>
        <end position="323"/>
    </location>
</feature>
<feature type="compositionally biased region" description="Polar residues" evidence="1">
    <location>
        <begin position="348"/>
        <end position="362"/>
    </location>
</feature>
<feature type="region of interest" description="Disordered" evidence="1">
    <location>
        <begin position="538"/>
        <end position="587"/>
    </location>
</feature>
<feature type="compositionally biased region" description="Low complexity" evidence="1">
    <location>
        <begin position="446"/>
        <end position="475"/>
    </location>
</feature>
<sequence>MASALFWRSKKDEEDYAQRKQFTAEKRGSRRMSWSPFNKKKKKDAPAAGDAAGWRSPPLTTAVSRPHYSNPVYPSTFFASSFIHSPAPPARRTFPLHATADFLAPCTPWATGWESTDSFDLAEPEYEDDPAVHVRLGDFRSRAKLTCQSVLSLGKKTVSLGLRRGSHAEGMRSEVWNNSYSAEIFDMSAPPPVPARSRLRDAPPPKIDTARDAYSSPRLSAGDPNTSVPVTPSTPDLCVPAIPATSISPLSPYFGKASLQVDPVNPSTTPRLRSPSTPSFTFPSSLLGSPSGSGPLSSFTKKRQSKMMEKDLRDPYKVKDGVQKKKAASGIYTPPTFPGPSGHHLPLPQQSHSLDTPGQNPHSGLGLGPMYPTSLSLSTQSSSSDHPDFIVPQRTPMSPNNGRFGRTFSGNVRRLSSMTALTSGMTSPSRFGEEETGGAGGGGGQSQSRSSHSHSYSHTYSYYTSGTPSLESSSSYDPHSSLEHYSNPQPLVSSPVSISGSASASVSALTPTNFYAPSLPSSSPSAASFGIVYNVEEESGEDGMEAVGKKVSRPSPQTKGRRKPVPRLEEEEDRNVAEKMGGLQVGL</sequence>
<protein>
    <submittedName>
        <fullName evidence="2">Uncharacterized protein</fullName>
    </submittedName>
</protein>
<feature type="compositionally biased region" description="Basic and acidic residues" evidence="1">
    <location>
        <begin position="198"/>
        <end position="211"/>
    </location>
</feature>
<accession>A0ABZ2AUY2</accession>
<organism evidence="2 3">
    <name type="scientific">Cryptococcus decagattii</name>
    <dbReference type="NCBI Taxonomy" id="1859122"/>
    <lineage>
        <taxon>Eukaryota</taxon>
        <taxon>Fungi</taxon>
        <taxon>Dikarya</taxon>
        <taxon>Basidiomycota</taxon>
        <taxon>Agaricomycotina</taxon>
        <taxon>Tremellomycetes</taxon>
        <taxon>Tremellales</taxon>
        <taxon>Cryptococcaceae</taxon>
        <taxon>Cryptococcus</taxon>
        <taxon>Cryptococcus gattii species complex</taxon>
    </lineage>
</organism>
<reference evidence="2 3" key="1">
    <citation type="submission" date="2024-01" db="EMBL/GenBank/DDBJ databases">
        <title>Comparative genomics of Cryptococcus and Kwoniella reveals pathogenesis evolution and contrasting modes of karyotype evolution via chromosome fusion or intercentromeric recombination.</title>
        <authorList>
            <person name="Coelho M.A."/>
            <person name="David-Palma M."/>
            <person name="Shea T."/>
            <person name="Bowers K."/>
            <person name="McGinley-Smith S."/>
            <person name="Mohammad A.W."/>
            <person name="Gnirke A."/>
            <person name="Yurkov A.M."/>
            <person name="Nowrousian M."/>
            <person name="Sun S."/>
            <person name="Cuomo C.A."/>
            <person name="Heitman J."/>
        </authorList>
    </citation>
    <scope>NUCLEOTIDE SEQUENCE [LARGE SCALE GENOMIC DNA]</scope>
    <source>
        <strain evidence="2 3">7685027</strain>
    </source>
</reference>
<feature type="region of interest" description="Disordered" evidence="1">
    <location>
        <begin position="190"/>
        <end position="230"/>
    </location>
</feature>
<feature type="compositionally biased region" description="Polar residues" evidence="1">
    <location>
        <begin position="408"/>
        <end position="429"/>
    </location>
</feature>
<proteinExistence type="predicted"/>
<dbReference type="RefSeq" id="XP_064721567.1">
    <property type="nucleotide sequence ID" value="XM_064865495.1"/>
</dbReference>
<keyword evidence="3" id="KW-1185">Reference proteome</keyword>
<name>A0ABZ2AUY2_9TREE</name>
<evidence type="ECO:0000313" key="3">
    <source>
        <dbReference type="Proteomes" id="UP001432216"/>
    </source>
</evidence>